<evidence type="ECO:0000313" key="11">
    <source>
        <dbReference type="Proteomes" id="UP000196086"/>
    </source>
</evidence>
<dbReference type="SUPFAM" id="SSF56935">
    <property type="entry name" value="Porins"/>
    <property type="match status" value="1"/>
</dbReference>
<feature type="region of interest" description="Disordered" evidence="8">
    <location>
        <begin position="57"/>
        <end position="101"/>
    </location>
</feature>
<evidence type="ECO:0000256" key="4">
    <source>
        <dbReference type="ARBA" id="ARBA00022692"/>
    </source>
</evidence>
<dbReference type="InterPro" id="IPR036942">
    <property type="entry name" value="Beta-barrel_TonB_sf"/>
</dbReference>
<dbReference type="Proteomes" id="UP000196086">
    <property type="component" value="Unassembled WGS sequence"/>
</dbReference>
<dbReference type="GO" id="GO:0044718">
    <property type="term" value="P:siderophore transmembrane transport"/>
    <property type="evidence" value="ECO:0007669"/>
    <property type="project" value="TreeGrafter"/>
</dbReference>
<evidence type="ECO:0000256" key="1">
    <source>
        <dbReference type="ARBA" id="ARBA00004571"/>
    </source>
</evidence>
<evidence type="ECO:0000313" key="10">
    <source>
        <dbReference type="EMBL" id="OUJ02876.1"/>
    </source>
</evidence>
<dbReference type="PANTHER" id="PTHR30069">
    <property type="entry name" value="TONB-DEPENDENT OUTER MEMBRANE RECEPTOR"/>
    <property type="match status" value="1"/>
</dbReference>
<keyword evidence="2 7" id="KW-0813">Transport</keyword>
<dbReference type="EMBL" id="JOMQ01000021">
    <property type="protein sequence ID" value="OUJ02876.1"/>
    <property type="molecule type" value="Genomic_DNA"/>
</dbReference>
<dbReference type="InterPro" id="IPR012910">
    <property type="entry name" value="Plug_dom"/>
</dbReference>
<dbReference type="GO" id="GO:0009279">
    <property type="term" value="C:cell outer membrane"/>
    <property type="evidence" value="ECO:0007669"/>
    <property type="project" value="UniProtKB-SubCell"/>
</dbReference>
<evidence type="ECO:0000256" key="6">
    <source>
        <dbReference type="ARBA" id="ARBA00023237"/>
    </source>
</evidence>
<comment type="subcellular location">
    <subcellularLocation>
        <location evidence="1 7">Cell outer membrane</location>
        <topology evidence="1 7">Multi-pass membrane protein</topology>
    </subcellularLocation>
</comment>
<dbReference type="Gene3D" id="2.170.130.10">
    <property type="entry name" value="TonB-dependent receptor, plug domain"/>
    <property type="match status" value="1"/>
</dbReference>
<keyword evidence="6 7" id="KW-0998">Cell outer membrane</keyword>
<evidence type="ECO:0000256" key="7">
    <source>
        <dbReference type="PROSITE-ProRule" id="PRU01360"/>
    </source>
</evidence>
<comment type="similarity">
    <text evidence="7">Belongs to the TonB-dependent receptor family.</text>
</comment>
<keyword evidence="5 7" id="KW-0472">Membrane</keyword>
<evidence type="ECO:0000256" key="8">
    <source>
        <dbReference type="SAM" id="MobiDB-lite"/>
    </source>
</evidence>
<evidence type="ECO:0000256" key="5">
    <source>
        <dbReference type="ARBA" id="ARBA00023136"/>
    </source>
</evidence>
<dbReference type="AlphaFoldDB" id="A0A1Z5YVJ9"/>
<evidence type="ECO:0000256" key="3">
    <source>
        <dbReference type="ARBA" id="ARBA00022452"/>
    </source>
</evidence>
<evidence type="ECO:0000256" key="2">
    <source>
        <dbReference type="ARBA" id="ARBA00022448"/>
    </source>
</evidence>
<dbReference type="PROSITE" id="PS52016">
    <property type="entry name" value="TONB_DEPENDENT_REC_3"/>
    <property type="match status" value="1"/>
</dbReference>
<sequence>MIYPPPIGSTTPLETSDMLYDKHHFTSRRLPPRLTRKSLLQLSVVVSAFGWAPSAFSSTTHQSKDSSTPKLGHSHQEIAQGRPVATTKQAPKTRTADNLTSQKVEDVLVSGGRTINGPRSAAKPMLISNSPLSDIAVVSHLDNEQIRNTPVHVSADLLRSIPGFQVDDFQDGGIAQGIGARGWSTESDGNYVATYIDGSIRNVYSGVLNGYNDLNPLIPELINGLTVISGPFDVRYGGNFASAGSALFTTRDDVATGISASGGSYGKARVLGTYGKHIGNVTVYSALEGMYETGYRQNGITRRINSFSKAVVDISPEDTFKISAQGYWTDYGQPGSIPLNYIQQGLISERAPRSDQDRGANNQYTLNAQFEHVHNNFTLDATLFFNKTWLIRQITLGLPGTVTPQREYLDDRYTLGAAIEPYWKFHLPNGGLFDIKTGITNHIDWARDFRIPGHDGVAYTAANSQYLSGFLNMNRFTEDNLSTYLSTSISPLPWIKMTGGARYDHFFYSINNTKYNSATGGLLRQRLSTSVGTPTVKAAIAINPYKPVTIFVNYGQSVTSPDANSDITVNPSLAPTLLTSGEAGIRYDYLPLGAHIQGSAYKTIDTNEIGVNQATLQTQNMGKSYRWGFDTDAAITLLKYRGARLDLHGSYNWVHARLNTSTNNFIPNVADWLVSYGLNATVPVDKIDRRALIMSFDHHFVGPQPLDKARNYIAPQYQRLSARLMYNDKKLSNMRIWMSAIVFPTNRFAEDAWISGSTIYTAPQPRLMLEGGFSFGL</sequence>
<dbReference type="InterPro" id="IPR037066">
    <property type="entry name" value="Plug_dom_sf"/>
</dbReference>
<keyword evidence="4 7" id="KW-0812">Transmembrane</keyword>
<dbReference type="GO" id="GO:0015344">
    <property type="term" value="F:siderophore uptake transmembrane transporter activity"/>
    <property type="evidence" value="ECO:0007669"/>
    <property type="project" value="TreeGrafter"/>
</dbReference>
<proteinExistence type="inferred from homology"/>
<protein>
    <recommendedName>
        <fullName evidence="9">TonB-dependent receptor plug domain-containing protein</fullName>
    </recommendedName>
</protein>
<dbReference type="Gene3D" id="2.40.170.20">
    <property type="entry name" value="TonB-dependent receptor, beta-barrel domain"/>
    <property type="match status" value="1"/>
</dbReference>
<dbReference type="Pfam" id="PF07715">
    <property type="entry name" value="Plug"/>
    <property type="match status" value="1"/>
</dbReference>
<dbReference type="RefSeq" id="WP_165759992.1">
    <property type="nucleotide sequence ID" value="NZ_JOMQ01000021.1"/>
</dbReference>
<keyword evidence="3 7" id="KW-1134">Transmembrane beta strand</keyword>
<evidence type="ECO:0000259" key="9">
    <source>
        <dbReference type="Pfam" id="PF07715"/>
    </source>
</evidence>
<feature type="compositionally biased region" description="Polar residues" evidence="8">
    <location>
        <begin position="86"/>
        <end position="101"/>
    </location>
</feature>
<reference evidence="10 11" key="1">
    <citation type="submission" date="2014-06" db="EMBL/GenBank/DDBJ databases">
        <authorList>
            <person name="Ju J."/>
            <person name="Zhang J."/>
        </authorList>
    </citation>
    <scope>NUCLEOTIDE SEQUENCE [LARGE SCALE GENOMIC DNA]</scope>
    <source>
        <strain evidence="10 11">DsW_47</strain>
    </source>
</reference>
<organism evidence="10 11">
    <name type="scientific">Acetobacter cibinongensis</name>
    <dbReference type="NCBI Taxonomy" id="146475"/>
    <lineage>
        <taxon>Bacteria</taxon>
        <taxon>Pseudomonadati</taxon>
        <taxon>Pseudomonadota</taxon>
        <taxon>Alphaproteobacteria</taxon>
        <taxon>Acetobacterales</taxon>
        <taxon>Acetobacteraceae</taxon>
        <taxon>Acetobacter</taxon>
    </lineage>
</organism>
<gene>
    <name evidence="10" type="ORF">HK14_04405</name>
</gene>
<feature type="compositionally biased region" description="Polar residues" evidence="8">
    <location>
        <begin position="57"/>
        <end position="69"/>
    </location>
</feature>
<name>A0A1Z5YVJ9_9PROT</name>
<comment type="caution">
    <text evidence="10">The sequence shown here is derived from an EMBL/GenBank/DDBJ whole genome shotgun (WGS) entry which is preliminary data.</text>
</comment>
<feature type="domain" description="TonB-dependent receptor plug" evidence="9">
    <location>
        <begin position="137"/>
        <end position="239"/>
    </location>
</feature>
<dbReference type="PANTHER" id="PTHR30069:SF49">
    <property type="entry name" value="OUTER MEMBRANE PROTEIN C"/>
    <property type="match status" value="1"/>
</dbReference>
<dbReference type="InterPro" id="IPR039426">
    <property type="entry name" value="TonB-dep_rcpt-like"/>
</dbReference>
<accession>A0A1Z5YVJ9</accession>